<reference evidence="1 2" key="1">
    <citation type="journal article" date="2019" name="Commun. Biol.">
        <title>The bagworm genome reveals a unique fibroin gene that provides high tensile strength.</title>
        <authorList>
            <person name="Kono N."/>
            <person name="Nakamura H."/>
            <person name="Ohtoshi R."/>
            <person name="Tomita M."/>
            <person name="Numata K."/>
            <person name="Arakawa K."/>
        </authorList>
    </citation>
    <scope>NUCLEOTIDE SEQUENCE [LARGE SCALE GENOMIC DNA]</scope>
</reference>
<sequence>MLSHRGKNESGMTKKMDECGGGAVKNLERGLMVFYRRRHLADEPHLPTIFSFRIGGVQTRGLYGGPFRFGACHRRCRRIADGFQRCDNNAETDDLTYSARCGAIVLYVKLKAQASFDEDERTKPKHLTSKSFHAAVNHLSPTVARDSGLAGRRTALRPPTRGRQSRTFFPIKYQFYEQPDLPITTLYC</sequence>
<dbReference type="Proteomes" id="UP000299102">
    <property type="component" value="Unassembled WGS sequence"/>
</dbReference>
<dbReference type="AlphaFoldDB" id="A0A4C1U5T4"/>
<proteinExistence type="predicted"/>
<accession>A0A4C1U5T4</accession>
<evidence type="ECO:0000313" key="2">
    <source>
        <dbReference type="Proteomes" id="UP000299102"/>
    </source>
</evidence>
<organism evidence="1 2">
    <name type="scientific">Eumeta variegata</name>
    <name type="common">Bagworm moth</name>
    <name type="synonym">Eumeta japonica</name>
    <dbReference type="NCBI Taxonomy" id="151549"/>
    <lineage>
        <taxon>Eukaryota</taxon>
        <taxon>Metazoa</taxon>
        <taxon>Ecdysozoa</taxon>
        <taxon>Arthropoda</taxon>
        <taxon>Hexapoda</taxon>
        <taxon>Insecta</taxon>
        <taxon>Pterygota</taxon>
        <taxon>Neoptera</taxon>
        <taxon>Endopterygota</taxon>
        <taxon>Lepidoptera</taxon>
        <taxon>Glossata</taxon>
        <taxon>Ditrysia</taxon>
        <taxon>Tineoidea</taxon>
        <taxon>Psychidae</taxon>
        <taxon>Oiketicinae</taxon>
        <taxon>Eumeta</taxon>
    </lineage>
</organism>
<dbReference type="EMBL" id="BGZK01000131">
    <property type="protein sequence ID" value="GBP21715.1"/>
    <property type="molecule type" value="Genomic_DNA"/>
</dbReference>
<protein>
    <submittedName>
        <fullName evidence="1">Uncharacterized protein</fullName>
    </submittedName>
</protein>
<evidence type="ECO:0000313" key="1">
    <source>
        <dbReference type="EMBL" id="GBP21715.1"/>
    </source>
</evidence>
<gene>
    <name evidence="1" type="ORF">EVAR_16265_1</name>
</gene>
<keyword evidence="2" id="KW-1185">Reference proteome</keyword>
<name>A0A4C1U5T4_EUMVA</name>
<comment type="caution">
    <text evidence="1">The sequence shown here is derived from an EMBL/GenBank/DDBJ whole genome shotgun (WGS) entry which is preliminary data.</text>
</comment>